<evidence type="ECO:0000259" key="2">
    <source>
        <dbReference type="Pfam" id="PF19701"/>
    </source>
</evidence>
<organism evidence="3 4">
    <name type="scientific">Alitiscatomonas aceti</name>
    <dbReference type="NCBI Taxonomy" id="2981724"/>
    <lineage>
        <taxon>Bacteria</taxon>
        <taxon>Bacillati</taxon>
        <taxon>Bacillota</taxon>
        <taxon>Clostridia</taxon>
        <taxon>Lachnospirales</taxon>
        <taxon>Lachnospiraceae</taxon>
        <taxon>Alitiscatomonas</taxon>
    </lineage>
</organism>
<evidence type="ECO:0000256" key="1">
    <source>
        <dbReference type="SAM" id="Phobius"/>
    </source>
</evidence>
<comment type="caution">
    <text evidence="3">The sequence shown here is derived from an EMBL/GenBank/DDBJ whole genome shotgun (WGS) entry which is preliminary data.</text>
</comment>
<feature type="domain" description="DUF6199" evidence="2">
    <location>
        <begin position="30"/>
        <end position="85"/>
    </location>
</feature>
<feature type="transmembrane region" description="Helical" evidence="1">
    <location>
        <begin position="25"/>
        <end position="43"/>
    </location>
</feature>
<keyword evidence="4" id="KW-1185">Reference proteome</keyword>
<proteinExistence type="predicted"/>
<gene>
    <name evidence="3" type="ORF">OCV69_16290</name>
</gene>
<name>A0ABT2V3H6_9FIRM</name>
<dbReference type="Pfam" id="PF19701">
    <property type="entry name" value="DUF6199"/>
    <property type="match status" value="1"/>
</dbReference>
<dbReference type="Proteomes" id="UP001652395">
    <property type="component" value="Unassembled WGS sequence"/>
</dbReference>
<evidence type="ECO:0000313" key="3">
    <source>
        <dbReference type="EMBL" id="MCU6801452.1"/>
    </source>
</evidence>
<dbReference type="RefSeq" id="WP_262563244.1">
    <property type="nucleotide sequence ID" value="NZ_JAOQJF010000064.1"/>
</dbReference>
<keyword evidence="1" id="KW-0472">Membrane</keyword>
<dbReference type="EMBL" id="JAOQJF010000064">
    <property type="protein sequence ID" value="MCU6801452.1"/>
    <property type="molecule type" value="Genomic_DNA"/>
</dbReference>
<dbReference type="InterPro" id="IPR045679">
    <property type="entry name" value="DUF6199"/>
</dbReference>
<reference evidence="3 4" key="1">
    <citation type="journal article" date="2021" name="ISME Commun">
        <title>Automated analysis of genomic sequences facilitates high-throughput and comprehensive description of bacteria.</title>
        <authorList>
            <person name="Hitch T.C.A."/>
        </authorList>
    </citation>
    <scope>NUCLEOTIDE SEQUENCE [LARGE SCALE GENOMIC DNA]</scope>
    <source>
        <strain evidence="4">f_CCE</strain>
    </source>
</reference>
<sequence length="89" mass="10457">MNGFYRICKRLYDHREFSKRKEAGSMLELLFLLILGILMLFKPELLWKIEHMFTVKNGEPTELYLAFMRVGGAFFLIASVFMLVYAAVK</sequence>
<protein>
    <recommendedName>
        <fullName evidence="2">DUF6199 domain-containing protein</fullName>
    </recommendedName>
</protein>
<keyword evidence="1" id="KW-1133">Transmembrane helix</keyword>
<accession>A0ABT2V3H6</accession>
<keyword evidence="1" id="KW-0812">Transmembrane</keyword>
<evidence type="ECO:0000313" key="4">
    <source>
        <dbReference type="Proteomes" id="UP001652395"/>
    </source>
</evidence>
<feature type="transmembrane region" description="Helical" evidence="1">
    <location>
        <begin position="63"/>
        <end position="88"/>
    </location>
</feature>